<organism evidence="1 2">
    <name type="scientific">Pleurodeles waltl</name>
    <name type="common">Iberian ribbed newt</name>
    <dbReference type="NCBI Taxonomy" id="8319"/>
    <lineage>
        <taxon>Eukaryota</taxon>
        <taxon>Metazoa</taxon>
        <taxon>Chordata</taxon>
        <taxon>Craniata</taxon>
        <taxon>Vertebrata</taxon>
        <taxon>Euteleostomi</taxon>
        <taxon>Amphibia</taxon>
        <taxon>Batrachia</taxon>
        <taxon>Caudata</taxon>
        <taxon>Salamandroidea</taxon>
        <taxon>Salamandridae</taxon>
        <taxon>Pleurodelinae</taxon>
        <taxon>Pleurodeles</taxon>
    </lineage>
</organism>
<gene>
    <name evidence="1" type="ORF">NDU88_005103</name>
</gene>
<accession>A0AAV7NRA0</accession>
<evidence type="ECO:0008006" key="3">
    <source>
        <dbReference type="Google" id="ProtNLM"/>
    </source>
</evidence>
<evidence type="ECO:0000313" key="2">
    <source>
        <dbReference type="Proteomes" id="UP001066276"/>
    </source>
</evidence>
<protein>
    <recommendedName>
        <fullName evidence="3">Secreted protein</fullName>
    </recommendedName>
</protein>
<sequence>MTLLVFQLCARARPSLLHLSVWRLRLCNERISYSGRAAPVFNSEAVEDAEICALGYFTTELMRYCFLVLVF</sequence>
<comment type="caution">
    <text evidence="1">The sequence shown here is derived from an EMBL/GenBank/DDBJ whole genome shotgun (WGS) entry which is preliminary data.</text>
</comment>
<dbReference type="Proteomes" id="UP001066276">
    <property type="component" value="Chromosome 8"/>
</dbReference>
<proteinExistence type="predicted"/>
<dbReference type="EMBL" id="JANPWB010000012">
    <property type="protein sequence ID" value="KAJ1116898.1"/>
    <property type="molecule type" value="Genomic_DNA"/>
</dbReference>
<name>A0AAV7NRA0_PLEWA</name>
<reference evidence="1" key="1">
    <citation type="journal article" date="2022" name="bioRxiv">
        <title>Sequencing and chromosome-scale assembly of the giantPleurodeles waltlgenome.</title>
        <authorList>
            <person name="Brown T."/>
            <person name="Elewa A."/>
            <person name="Iarovenko S."/>
            <person name="Subramanian E."/>
            <person name="Araus A.J."/>
            <person name="Petzold A."/>
            <person name="Susuki M."/>
            <person name="Suzuki K.-i.T."/>
            <person name="Hayashi T."/>
            <person name="Toyoda A."/>
            <person name="Oliveira C."/>
            <person name="Osipova E."/>
            <person name="Leigh N.D."/>
            <person name="Simon A."/>
            <person name="Yun M.H."/>
        </authorList>
    </citation>
    <scope>NUCLEOTIDE SEQUENCE</scope>
    <source>
        <strain evidence="1">20211129_DDA</strain>
        <tissue evidence="1">Liver</tissue>
    </source>
</reference>
<keyword evidence="2" id="KW-1185">Reference proteome</keyword>
<evidence type="ECO:0000313" key="1">
    <source>
        <dbReference type="EMBL" id="KAJ1116898.1"/>
    </source>
</evidence>
<dbReference type="AlphaFoldDB" id="A0AAV7NRA0"/>